<organism evidence="1 2">
    <name type="scientific">Caerostris extrusa</name>
    <name type="common">Bark spider</name>
    <name type="synonym">Caerostris bankana</name>
    <dbReference type="NCBI Taxonomy" id="172846"/>
    <lineage>
        <taxon>Eukaryota</taxon>
        <taxon>Metazoa</taxon>
        <taxon>Ecdysozoa</taxon>
        <taxon>Arthropoda</taxon>
        <taxon>Chelicerata</taxon>
        <taxon>Arachnida</taxon>
        <taxon>Araneae</taxon>
        <taxon>Araneomorphae</taxon>
        <taxon>Entelegynae</taxon>
        <taxon>Araneoidea</taxon>
        <taxon>Araneidae</taxon>
        <taxon>Caerostris</taxon>
    </lineage>
</organism>
<protein>
    <submittedName>
        <fullName evidence="1">Uncharacterized protein</fullName>
    </submittedName>
</protein>
<accession>A0AAV4TSD6</accession>
<dbReference type="AlphaFoldDB" id="A0AAV4TSD6"/>
<sequence>MDIGCEGGHISTSDLLKLFPDIKKVIAIDVCLASEFYENPKIEYHVADITKSKKIEILKVFIRTIIITVWNKSPETRLVILCDSILFKLFVMIENVTANKQDKLFGDQLKRPL</sequence>
<reference evidence="1 2" key="1">
    <citation type="submission" date="2021-06" db="EMBL/GenBank/DDBJ databases">
        <title>Caerostris extrusa draft genome.</title>
        <authorList>
            <person name="Kono N."/>
            <person name="Arakawa K."/>
        </authorList>
    </citation>
    <scope>NUCLEOTIDE SEQUENCE [LARGE SCALE GENOMIC DNA]</scope>
</reference>
<proteinExistence type="predicted"/>
<gene>
    <name evidence="1" type="ORF">CEXT_243411</name>
</gene>
<name>A0AAV4TSD6_CAEEX</name>
<evidence type="ECO:0000313" key="1">
    <source>
        <dbReference type="EMBL" id="GIY47837.1"/>
    </source>
</evidence>
<dbReference type="EMBL" id="BPLR01011634">
    <property type="protein sequence ID" value="GIY47837.1"/>
    <property type="molecule type" value="Genomic_DNA"/>
</dbReference>
<comment type="caution">
    <text evidence="1">The sequence shown here is derived from an EMBL/GenBank/DDBJ whole genome shotgun (WGS) entry which is preliminary data.</text>
</comment>
<dbReference type="Proteomes" id="UP001054945">
    <property type="component" value="Unassembled WGS sequence"/>
</dbReference>
<evidence type="ECO:0000313" key="2">
    <source>
        <dbReference type="Proteomes" id="UP001054945"/>
    </source>
</evidence>
<keyword evidence="2" id="KW-1185">Reference proteome</keyword>